<gene>
    <name evidence="2" type="ORF">LY89DRAFT_790012</name>
</gene>
<sequence>MASVGEGTTREKEDAFLLTASFWKRFVVVLSISLSVAGLILSAIASLMHEDISHQRRLTISGIIINASSISLSALTSLDWKRQKTHDRVFADQLCRIAHAQVDGDGQIVIGAKDSKNLS</sequence>
<keyword evidence="1" id="KW-0812">Transmembrane</keyword>
<reference evidence="2 3" key="1">
    <citation type="submission" date="2015-10" db="EMBL/GenBank/DDBJ databases">
        <title>Full genome of DAOMC 229536 Phialocephala scopiformis, a fungal endophyte of spruce producing the potent anti-insectan compound rugulosin.</title>
        <authorList>
            <consortium name="DOE Joint Genome Institute"/>
            <person name="Walker A.K."/>
            <person name="Frasz S.L."/>
            <person name="Seifert K.A."/>
            <person name="Miller J.D."/>
            <person name="Mondo S.J."/>
            <person name="Labutti K."/>
            <person name="Lipzen A."/>
            <person name="Dockter R."/>
            <person name="Kennedy M."/>
            <person name="Grigoriev I.V."/>
            <person name="Spatafora J.W."/>
        </authorList>
    </citation>
    <scope>NUCLEOTIDE SEQUENCE [LARGE SCALE GENOMIC DNA]</scope>
    <source>
        <strain evidence="2 3">CBS 120377</strain>
    </source>
</reference>
<evidence type="ECO:0000256" key="1">
    <source>
        <dbReference type="SAM" id="Phobius"/>
    </source>
</evidence>
<dbReference type="Proteomes" id="UP000070700">
    <property type="component" value="Unassembled WGS sequence"/>
</dbReference>
<dbReference type="GeneID" id="28833049"/>
<keyword evidence="3" id="KW-1185">Reference proteome</keyword>
<accession>A0A132B5H3</accession>
<dbReference type="RefSeq" id="XP_018061594.1">
    <property type="nucleotide sequence ID" value="XM_018223323.1"/>
</dbReference>
<dbReference type="EMBL" id="KQ947441">
    <property type="protein sequence ID" value="KUJ07239.1"/>
    <property type="molecule type" value="Genomic_DNA"/>
</dbReference>
<dbReference type="InParanoid" id="A0A132B5H3"/>
<dbReference type="AlphaFoldDB" id="A0A132B5H3"/>
<keyword evidence="1" id="KW-0472">Membrane</keyword>
<proteinExistence type="predicted"/>
<protein>
    <submittedName>
        <fullName evidence="2">Uncharacterized protein</fullName>
    </submittedName>
</protein>
<name>A0A132B5H3_MOLSC</name>
<dbReference type="KEGG" id="psco:LY89DRAFT_790012"/>
<evidence type="ECO:0000313" key="2">
    <source>
        <dbReference type="EMBL" id="KUJ07239.1"/>
    </source>
</evidence>
<feature type="transmembrane region" description="Helical" evidence="1">
    <location>
        <begin position="60"/>
        <end position="78"/>
    </location>
</feature>
<dbReference type="OrthoDB" id="3553538at2759"/>
<keyword evidence="1" id="KW-1133">Transmembrane helix</keyword>
<organism evidence="2 3">
    <name type="scientific">Mollisia scopiformis</name>
    <name type="common">Conifer needle endophyte fungus</name>
    <name type="synonym">Phialocephala scopiformis</name>
    <dbReference type="NCBI Taxonomy" id="149040"/>
    <lineage>
        <taxon>Eukaryota</taxon>
        <taxon>Fungi</taxon>
        <taxon>Dikarya</taxon>
        <taxon>Ascomycota</taxon>
        <taxon>Pezizomycotina</taxon>
        <taxon>Leotiomycetes</taxon>
        <taxon>Helotiales</taxon>
        <taxon>Mollisiaceae</taxon>
        <taxon>Mollisia</taxon>
    </lineage>
</organism>
<evidence type="ECO:0000313" key="3">
    <source>
        <dbReference type="Proteomes" id="UP000070700"/>
    </source>
</evidence>
<feature type="transmembrane region" description="Helical" evidence="1">
    <location>
        <begin position="26"/>
        <end position="48"/>
    </location>
</feature>